<name>A0AAE1FC19_PETCI</name>
<dbReference type="Proteomes" id="UP001286313">
    <property type="component" value="Unassembled WGS sequence"/>
</dbReference>
<reference evidence="1" key="1">
    <citation type="submission" date="2023-10" db="EMBL/GenBank/DDBJ databases">
        <title>Genome assemblies of two species of porcelain crab, Petrolisthes cinctipes and Petrolisthes manimaculis (Anomura: Porcellanidae).</title>
        <authorList>
            <person name="Angst P."/>
        </authorList>
    </citation>
    <scope>NUCLEOTIDE SEQUENCE</scope>
    <source>
        <strain evidence="1">PB745_01</strain>
        <tissue evidence="1">Gill</tissue>
    </source>
</reference>
<organism evidence="1 2">
    <name type="scientific">Petrolisthes cinctipes</name>
    <name type="common">Flat porcelain crab</name>
    <dbReference type="NCBI Taxonomy" id="88211"/>
    <lineage>
        <taxon>Eukaryota</taxon>
        <taxon>Metazoa</taxon>
        <taxon>Ecdysozoa</taxon>
        <taxon>Arthropoda</taxon>
        <taxon>Crustacea</taxon>
        <taxon>Multicrustacea</taxon>
        <taxon>Malacostraca</taxon>
        <taxon>Eumalacostraca</taxon>
        <taxon>Eucarida</taxon>
        <taxon>Decapoda</taxon>
        <taxon>Pleocyemata</taxon>
        <taxon>Anomura</taxon>
        <taxon>Galatheoidea</taxon>
        <taxon>Porcellanidae</taxon>
        <taxon>Petrolisthes</taxon>
    </lineage>
</organism>
<evidence type="ECO:0000313" key="1">
    <source>
        <dbReference type="EMBL" id="KAK3870605.1"/>
    </source>
</evidence>
<gene>
    <name evidence="1" type="ORF">Pcinc_024188</name>
</gene>
<sequence length="98" mass="10624">MSENYDGGALKGRPQEMFYVASGGCRGGREGNALKGPQKVLRPSPLTTAAAAVKGERGIIQTTTNHSYAIYHPLEKKRGRGVCVKRAWEPRTTPLGRL</sequence>
<accession>A0AAE1FC19</accession>
<evidence type="ECO:0000313" key="2">
    <source>
        <dbReference type="Proteomes" id="UP001286313"/>
    </source>
</evidence>
<dbReference type="EMBL" id="JAWQEG010002641">
    <property type="protein sequence ID" value="KAK3870605.1"/>
    <property type="molecule type" value="Genomic_DNA"/>
</dbReference>
<protein>
    <submittedName>
        <fullName evidence="1">Uncharacterized protein</fullName>
    </submittedName>
</protein>
<proteinExistence type="predicted"/>
<keyword evidence="2" id="KW-1185">Reference proteome</keyword>
<dbReference type="AlphaFoldDB" id="A0AAE1FC19"/>
<comment type="caution">
    <text evidence="1">The sequence shown here is derived from an EMBL/GenBank/DDBJ whole genome shotgun (WGS) entry which is preliminary data.</text>
</comment>